<dbReference type="EMBL" id="JBHLUH010000009">
    <property type="protein sequence ID" value="MFC0527521.1"/>
    <property type="molecule type" value="Genomic_DNA"/>
</dbReference>
<gene>
    <name evidence="2" type="ORF">ACFFIA_07605</name>
</gene>
<proteinExistence type="predicted"/>
<sequence>MTTSLGTGADSSRASRVDIPRGVAATALAGTALAAVAGAIQAVRPTDTDPLIDGGEHVLLALFAAALVLWMPGYLTLGRAIGGPARAGSWMAVAGTALLAFAMTATNLNGEDYSWFPALALPANALWAIGSILLAVVAYRRRALPRPLALALPLIWVGSIPLSQLGGSLVAAAIWGAIAWLAWSGPRCPGVSASTTTSMRRDRSR</sequence>
<feature type="transmembrane region" description="Helical" evidence="1">
    <location>
        <begin position="89"/>
        <end position="108"/>
    </location>
</feature>
<dbReference type="RefSeq" id="WP_377247588.1">
    <property type="nucleotide sequence ID" value="NZ_JBHLUH010000009.1"/>
</dbReference>
<organism evidence="2 3">
    <name type="scientific">Phytohabitans kaempferiae</name>
    <dbReference type="NCBI Taxonomy" id="1620943"/>
    <lineage>
        <taxon>Bacteria</taxon>
        <taxon>Bacillati</taxon>
        <taxon>Actinomycetota</taxon>
        <taxon>Actinomycetes</taxon>
        <taxon>Micromonosporales</taxon>
        <taxon>Micromonosporaceae</taxon>
    </lineage>
</organism>
<accession>A0ABV6LYN5</accession>
<evidence type="ECO:0000313" key="3">
    <source>
        <dbReference type="Proteomes" id="UP001589867"/>
    </source>
</evidence>
<feature type="transmembrane region" description="Helical" evidence="1">
    <location>
        <begin position="22"/>
        <end position="43"/>
    </location>
</feature>
<feature type="transmembrane region" description="Helical" evidence="1">
    <location>
        <begin position="114"/>
        <end position="138"/>
    </location>
</feature>
<keyword evidence="1" id="KW-0812">Transmembrane</keyword>
<feature type="transmembrane region" description="Helical" evidence="1">
    <location>
        <begin position="58"/>
        <end position="77"/>
    </location>
</feature>
<keyword evidence="1" id="KW-1133">Transmembrane helix</keyword>
<evidence type="ECO:0000256" key="1">
    <source>
        <dbReference type="SAM" id="Phobius"/>
    </source>
</evidence>
<comment type="caution">
    <text evidence="2">The sequence shown here is derived from an EMBL/GenBank/DDBJ whole genome shotgun (WGS) entry which is preliminary data.</text>
</comment>
<name>A0ABV6LYN5_9ACTN</name>
<dbReference type="Proteomes" id="UP001589867">
    <property type="component" value="Unassembled WGS sequence"/>
</dbReference>
<keyword evidence="1" id="KW-0472">Membrane</keyword>
<evidence type="ECO:0000313" key="2">
    <source>
        <dbReference type="EMBL" id="MFC0527521.1"/>
    </source>
</evidence>
<reference evidence="2 3" key="1">
    <citation type="submission" date="2024-09" db="EMBL/GenBank/DDBJ databases">
        <authorList>
            <person name="Sun Q."/>
            <person name="Mori K."/>
        </authorList>
    </citation>
    <scope>NUCLEOTIDE SEQUENCE [LARGE SCALE GENOMIC DNA]</scope>
    <source>
        <strain evidence="2 3">TBRC 3947</strain>
    </source>
</reference>
<keyword evidence="3" id="KW-1185">Reference proteome</keyword>
<protein>
    <submittedName>
        <fullName evidence="2">Uncharacterized protein</fullName>
    </submittedName>
</protein>